<organism evidence="1 2">
    <name type="scientific">Herbiconiux gentiana</name>
    <dbReference type="NCBI Taxonomy" id="2970912"/>
    <lineage>
        <taxon>Bacteria</taxon>
        <taxon>Bacillati</taxon>
        <taxon>Actinomycetota</taxon>
        <taxon>Actinomycetes</taxon>
        <taxon>Micrococcales</taxon>
        <taxon>Microbacteriaceae</taxon>
        <taxon>Herbiconiux</taxon>
    </lineage>
</organism>
<comment type="caution">
    <text evidence="1">The sequence shown here is derived from an EMBL/GenBank/DDBJ whole genome shotgun (WGS) entry which is preliminary data.</text>
</comment>
<dbReference type="RefSeq" id="WP_259486198.1">
    <property type="nucleotide sequence ID" value="NZ_JANTEZ010000003.1"/>
</dbReference>
<reference evidence="1" key="1">
    <citation type="submission" date="2022-08" db="EMBL/GenBank/DDBJ databases">
        <authorList>
            <person name="Deng Y."/>
            <person name="Han X.-F."/>
            <person name="Zhang Y.-Q."/>
        </authorList>
    </citation>
    <scope>NUCLEOTIDE SEQUENCE</scope>
    <source>
        <strain evidence="1">CPCC 205716</strain>
    </source>
</reference>
<dbReference type="EMBL" id="JANTEZ010000003">
    <property type="protein sequence ID" value="MCS5714678.1"/>
    <property type="molecule type" value="Genomic_DNA"/>
</dbReference>
<keyword evidence="2" id="KW-1185">Reference proteome</keyword>
<accession>A0ABT2GEP0</accession>
<sequence>MLQLASSQRDEKLAARILLLSDELETIWIELKEFEKGVEDCYWAEFAIHGRGDFLLVNDAAKGLADHGRIAVALDLLALYSHGEKGKVDPELVHRLLTELIGADDPEARVLSQYDLTHLIAIVRDSGKYSTEENALLEWAFLPALESRNDTKTPQKFLADSPEFFVMMISYVYRRKNPLESDEPKTPQNVVSNAWNLLRKWAVIPGTNDSDGEVNLDALNKWVAEVRVLLTEADRLSPGEAHIGEVLAHSKTDEDGTWPTRPVRDFLEADSSEVIGRNFTIGVTNARGITSRSIGEGGAQERVLALKYKDLASKVADEWPRTAGLLRKIEKYYLGEAKRQDEEAARENEGFDY</sequence>
<name>A0ABT2GEP0_9MICO</name>
<dbReference type="Proteomes" id="UP001165580">
    <property type="component" value="Unassembled WGS sequence"/>
</dbReference>
<protein>
    <submittedName>
        <fullName evidence="1">Uncharacterized protein</fullName>
    </submittedName>
</protein>
<evidence type="ECO:0000313" key="2">
    <source>
        <dbReference type="Proteomes" id="UP001165580"/>
    </source>
</evidence>
<gene>
    <name evidence="1" type="ORF">NVV95_08950</name>
</gene>
<proteinExistence type="predicted"/>
<evidence type="ECO:0000313" key="1">
    <source>
        <dbReference type="EMBL" id="MCS5714678.1"/>
    </source>
</evidence>